<name>A0ABR6XAM4_9BURK</name>
<evidence type="ECO:0000256" key="1">
    <source>
        <dbReference type="SAM" id="Phobius"/>
    </source>
</evidence>
<organism evidence="2 3">
    <name type="scientific">Undibacterium aquatile</name>
    <dbReference type="NCBI Taxonomy" id="1537398"/>
    <lineage>
        <taxon>Bacteria</taxon>
        <taxon>Pseudomonadati</taxon>
        <taxon>Pseudomonadota</taxon>
        <taxon>Betaproteobacteria</taxon>
        <taxon>Burkholderiales</taxon>
        <taxon>Oxalobacteraceae</taxon>
        <taxon>Undibacterium</taxon>
    </lineage>
</organism>
<accession>A0ABR6XAM4</accession>
<keyword evidence="1" id="KW-0472">Membrane</keyword>
<feature type="transmembrane region" description="Helical" evidence="1">
    <location>
        <begin position="157"/>
        <end position="178"/>
    </location>
</feature>
<gene>
    <name evidence="2" type="ORF">H8K26_00355</name>
</gene>
<comment type="caution">
    <text evidence="2">The sequence shown here is derived from an EMBL/GenBank/DDBJ whole genome shotgun (WGS) entry which is preliminary data.</text>
</comment>
<feature type="transmembrane region" description="Helical" evidence="1">
    <location>
        <begin position="12"/>
        <end position="33"/>
    </location>
</feature>
<dbReference type="Proteomes" id="UP000637632">
    <property type="component" value="Unassembled WGS sequence"/>
</dbReference>
<reference evidence="2 3" key="1">
    <citation type="submission" date="2020-08" db="EMBL/GenBank/DDBJ databases">
        <title>Novel species isolated from subtropical streams in China.</title>
        <authorList>
            <person name="Lu H."/>
        </authorList>
    </citation>
    <scope>NUCLEOTIDE SEQUENCE [LARGE SCALE GENOMIC DNA]</scope>
    <source>
        <strain evidence="2 3">CCTCC AB 2015119</strain>
    </source>
</reference>
<feature type="transmembrane region" description="Helical" evidence="1">
    <location>
        <begin position="128"/>
        <end position="151"/>
    </location>
</feature>
<protein>
    <submittedName>
        <fullName evidence="2">Uncharacterized protein</fullName>
    </submittedName>
</protein>
<keyword evidence="1" id="KW-0812">Transmembrane</keyword>
<dbReference type="RefSeq" id="WP_190476518.1">
    <property type="nucleotide sequence ID" value="NZ_JACOFT010000001.1"/>
</dbReference>
<dbReference type="EMBL" id="JACOFT010000001">
    <property type="protein sequence ID" value="MBC3809876.1"/>
    <property type="molecule type" value="Genomic_DNA"/>
</dbReference>
<keyword evidence="3" id="KW-1185">Reference proteome</keyword>
<evidence type="ECO:0000313" key="3">
    <source>
        <dbReference type="Proteomes" id="UP000637632"/>
    </source>
</evidence>
<proteinExistence type="predicted"/>
<evidence type="ECO:0000313" key="2">
    <source>
        <dbReference type="EMBL" id="MBC3809876.1"/>
    </source>
</evidence>
<keyword evidence="1" id="KW-1133">Transmembrane helix</keyword>
<sequence length="201" mass="22323">MTDLFEILKSWPAASAAIVAGIAAIIKSIQSIFEFHSEHLRNRKLKRLEILAKECEENGDLKLLVRRAKDEEISRNLLGRICTPEFTEALARSYESGRLTLSMLRAALPYIEVINGSLHVNLGLQSKVLFWFSTSLVLAMSIYFSWLILLLSKVQSAGAYGAMLVVAVFYLAFVRFVGGDARAVIAARRVREKLGACTDAT</sequence>